<feature type="compositionally biased region" description="Low complexity" evidence="2">
    <location>
        <begin position="136"/>
        <end position="162"/>
    </location>
</feature>
<dbReference type="Gene3D" id="1.25.40.10">
    <property type="entry name" value="Tetratricopeptide repeat domain"/>
    <property type="match status" value="2"/>
</dbReference>
<dbReference type="Proteomes" id="UP001465976">
    <property type="component" value="Unassembled WGS sequence"/>
</dbReference>
<dbReference type="SMART" id="SM00671">
    <property type="entry name" value="SEL1"/>
    <property type="match status" value="7"/>
</dbReference>
<evidence type="ECO:0000256" key="2">
    <source>
        <dbReference type="SAM" id="MobiDB-lite"/>
    </source>
</evidence>
<comment type="caution">
    <text evidence="3">The sequence shown here is derived from an EMBL/GenBank/DDBJ whole genome shotgun (WGS) entry which is preliminary data.</text>
</comment>
<proteinExistence type="predicted"/>
<feature type="compositionally biased region" description="Pro residues" evidence="2">
    <location>
        <begin position="163"/>
        <end position="177"/>
    </location>
</feature>
<evidence type="ECO:0008006" key="5">
    <source>
        <dbReference type="Google" id="ProtNLM"/>
    </source>
</evidence>
<feature type="compositionally biased region" description="Polar residues" evidence="2">
    <location>
        <begin position="181"/>
        <end position="198"/>
    </location>
</feature>
<name>A0ABR3EYD6_9AGAR</name>
<dbReference type="InterPro" id="IPR006597">
    <property type="entry name" value="Sel1-like"/>
</dbReference>
<dbReference type="Pfam" id="PF08238">
    <property type="entry name" value="Sel1"/>
    <property type="match status" value="7"/>
</dbReference>
<feature type="region of interest" description="Disordered" evidence="2">
    <location>
        <begin position="98"/>
        <end position="217"/>
    </location>
</feature>
<reference evidence="3 4" key="1">
    <citation type="submission" date="2024-02" db="EMBL/GenBank/DDBJ databases">
        <title>A draft genome for the cacao thread blight pathogen Marasmius crinis-equi.</title>
        <authorList>
            <person name="Cohen S.P."/>
            <person name="Baruah I.K."/>
            <person name="Amoako-Attah I."/>
            <person name="Bukari Y."/>
            <person name="Meinhardt L.W."/>
            <person name="Bailey B.A."/>
        </authorList>
    </citation>
    <scope>NUCLEOTIDE SEQUENCE [LARGE SCALE GENOMIC DNA]</scope>
    <source>
        <strain evidence="3 4">GH-76</strain>
    </source>
</reference>
<feature type="compositionally biased region" description="Low complexity" evidence="2">
    <location>
        <begin position="57"/>
        <end position="66"/>
    </location>
</feature>
<dbReference type="PANTHER" id="PTHR46430:SF3">
    <property type="entry name" value="ACTIVATOR OF C KINASE PROTEIN 1"/>
    <property type="match status" value="1"/>
</dbReference>
<keyword evidence="4" id="KW-1185">Reference proteome</keyword>
<dbReference type="PANTHER" id="PTHR46430">
    <property type="entry name" value="PROTEIN SKT5-RELATED"/>
    <property type="match status" value="1"/>
</dbReference>
<evidence type="ECO:0000313" key="3">
    <source>
        <dbReference type="EMBL" id="KAL0567941.1"/>
    </source>
</evidence>
<feature type="compositionally biased region" description="Gly residues" evidence="2">
    <location>
        <begin position="593"/>
        <end position="603"/>
    </location>
</feature>
<dbReference type="InterPro" id="IPR051726">
    <property type="entry name" value="Chitin_Synth_Reg"/>
</dbReference>
<evidence type="ECO:0000313" key="4">
    <source>
        <dbReference type="Proteomes" id="UP001465976"/>
    </source>
</evidence>
<feature type="region of interest" description="Disordered" evidence="2">
    <location>
        <begin position="590"/>
        <end position="613"/>
    </location>
</feature>
<dbReference type="SUPFAM" id="SSF81901">
    <property type="entry name" value="HCP-like"/>
    <property type="match status" value="1"/>
</dbReference>
<dbReference type="InterPro" id="IPR011990">
    <property type="entry name" value="TPR-like_helical_dom_sf"/>
</dbReference>
<protein>
    <recommendedName>
        <fullName evidence="5">HCP-like protein</fullName>
    </recommendedName>
</protein>
<sequence length="618" mass="68281">MSVVNRTGHDIRLNTSQRNNMAHEHQSPASAIDPSHAFSQLSLRPRSQDYPEDPIARSKSSMSMRSYQSAPQNYNQQAYYPPPDPFYAAASNVLGMGPPPGAPAQPPSYEGSTASYEGSYDPSIYDEYSNSHFYDHPQQPQHPQHPQQYPQHPQQQYPQQQYHPPPPPGPPGPPGPIMHPNLSQTSLPSMHSAISTHSQDTDFDMRPAIGPRLDSVRPTTIKSKAVDLSTPPYTKEYIDSYRQRIKADPDPEAHFLYAKYLVDAARKIRQTAKDQKAGKRYSEVLITEALKVIRRLATQGQNGEVYPEAQFYLANCYGSGALGLQVDHERAYHLYLNAAKQNHPSASYRVGVCNEIGAGTRRDFSRATAFYRKAASLGDTAAMYKLGVVLMNGLLGEESRGKEREAAGWLKRAAEQADEENPHALHELGLIYEGGMGVSPGMREVIQPDPYQAKALFTQAAHLGYTPSQYKLGQCYEYGTVACPVDPRRSIAWYTKAAEKGDSEAELALSGWYLTGSEGVLKQSDSEAYLWARRAANKGLSKAEYAVGYYAEVGIGVKQDLEFAKRWYMRAAAQGNKRAMNRLTEMKRAGTQRLGGGGGGGGPARPTRQQAKDECVIC</sequence>
<dbReference type="EMBL" id="JBAHYK010001457">
    <property type="protein sequence ID" value="KAL0567941.1"/>
    <property type="molecule type" value="Genomic_DNA"/>
</dbReference>
<gene>
    <name evidence="3" type="ORF">V5O48_014050</name>
</gene>
<evidence type="ECO:0000256" key="1">
    <source>
        <dbReference type="ARBA" id="ARBA00022737"/>
    </source>
</evidence>
<feature type="compositionally biased region" description="Polar residues" evidence="2">
    <location>
        <begin position="67"/>
        <end position="77"/>
    </location>
</feature>
<keyword evidence="1" id="KW-0677">Repeat</keyword>
<accession>A0ABR3EYD6</accession>
<feature type="region of interest" description="Disordered" evidence="2">
    <location>
        <begin position="1"/>
        <end position="79"/>
    </location>
</feature>
<organism evidence="3 4">
    <name type="scientific">Marasmius crinis-equi</name>
    <dbReference type="NCBI Taxonomy" id="585013"/>
    <lineage>
        <taxon>Eukaryota</taxon>
        <taxon>Fungi</taxon>
        <taxon>Dikarya</taxon>
        <taxon>Basidiomycota</taxon>
        <taxon>Agaricomycotina</taxon>
        <taxon>Agaricomycetes</taxon>
        <taxon>Agaricomycetidae</taxon>
        <taxon>Agaricales</taxon>
        <taxon>Marasmiineae</taxon>
        <taxon>Marasmiaceae</taxon>
        <taxon>Marasmius</taxon>
    </lineage>
</organism>